<dbReference type="PRINTS" id="PR00099">
    <property type="entry name" value="CPSGATASE"/>
</dbReference>
<dbReference type="Gene3D" id="3.40.50.880">
    <property type="match status" value="1"/>
</dbReference>
<dbReference type="GO" id="GO:0004049">
    <property type="term" value="F:anthranilate synthase activity"/>
    <property type="evidence" value="ECO:0007669"/>
    <property type="project" value="UniProtKB-EC"/>
</dbReference>
<dbReference type="Gene3D" id="3.60.120.10">
    <property type="entry name" value="Anthranilate synthase"/>
    <property type="match status" value="1"/>
</dbReference>
<dbReference type="InterPro" id="IPR017926">
    <property type="entry name" value="GATASE"/>
</dbReference>
<dbReference type="Pfam" id="PF00117">
    <property type="entry name" value="GATase"/>
    <property type="match status" value="1"/>
</dbReference>
<dbReference type="NCBIfam" id="TIGR00566">
    <property type="entry name" value="trpG_papA"/>
    <property type="match status" value="1"/>
</dbReference>
<dbReference type="InterPro" id="IPR005801">
    <property type="entry name" value="ADC_synthase"/>
</dbReference>
<feature type="compositionally biased region" description="Basic and acidic residues" evidence="2">
    <location>
        <begin position="79"/>
        <end position="91"/>
    </location>
</feature>
<evidence type="ECO:0000256" key="1">
    <source>
        <dbReference type="ARBA" id="ARBA00022962"/>
    </source>
</evidence>
<feature type="region of interest" description="Disordered" evidence="2">
    <location>
        <begin position="73"/>
        <end position="92"/>
    </location>
</feature>
<feature type="domain" description="Glutamine amidotransferase" evidence="3">
    <location>
        <begin position="448"/>
        <end position="627"/>
    </location>
</feature>
<name>A0A841HYZ5_9DEIO</name>
<evidence type="ECO:0000313" key="6">
    <source>
        <dbReference type="Proteomes" id="UP000569951"/>
    </source>
</evidence>
<evidence type="ECO:0000259" key="3">
    <source>
        <dbReference type="Pfam" id="PF00117"/>
    </source>
</evidence>
<dbReference type="RefSeq" id="WP_183984369.1">
    <property type="nucleotide sequence ID" value="NZ_JACHHG010000002.1"/>
</dbReference>
<dbReference type="Pfam" id="PF00425">
    <property type="entry name" value="Chorismate_bind"/>
    <property type="match status" value="1"/>
</dbReference>
<keyword evidence="1" id="KW-0315">Glutamine amidotransferase</keyword>
<dbReference type="GO" id="GO:0000162">
    <property type="term" value="P:L-tryptophan biosynthetic process"/>
    <property type="evidence" value="ECO:0007669"/>
    <property type="project" value="TreeGrafter"/>
</dbReference>
<dbReference type="InterPro" id="IPR015890">
    <property type="entry name" value="Chorismate_C"/>
</dbReference>
<proteinExistence type="predicted"/>
<dbReference type="EMBL" id="JACHHG010000002">
    <property type="protein sequence ID" value="MBB6097188.1"/>
    <property type="molecule type" value="Genomic_DNA"/>
</dbReference>
<dbReference type="InterPro" id="IPR019999">
    <property type="entry name" value="Anth_synth_I-like"/>
</dbReference>
<dbReference type="PANTHER" id="PTHR11236:SF9">
    <property type="entry name" value="ANTHRANILATE SYNTHASE COMPONENT 1"/>
    <property type="match status" value="1"/>
</dbReference>
<dbReference type="InterPro" id="IPR006221">
    <property type="entry name" value="TrpG/PapA_dom"/>
</dbReference>
<keyword evidence="5" id="KW-0456">Lyase</keyword>
<keyword evidence="6" id="KW-1185">Reference proteome</keyword>
<dbReference type="SUPFAM" id="SSF52317">
    <property type="entry name" value="Class I glutamine amidotransferase-like"/>
    <property type="match status" value="1"/>
</dbReference>
<reference evidence="5 6" key="1">
    <citation type="submission" date="2020-08" db="EMBL/GenBank/DDBJ databases">
        <title>Genomic Encyclopedia of Type Strains, Phase IV (KMG-IV): sequencing the most valuable type-strain genomes for metagenomic binning, comparative biology and taxonomic classification.</title>
        <authorList>
            <person name="Goeker M."/>
        </authorList>
    </citation>
    <scope>NUCLEOTIDE SEQUENCE [LARGE SCALE GENOMIC DNA]</scope>
    <source>
        <strain evidence="5 6">DSM 21458</strain>
    </source>
</reference>
<dbReference type="PROSITE" id="PS51273">
    <property type="entry name" value="GATASE_TYPE_1"/>
    <property type="match status" value="1"/>
</dbReference>
<feature type="region of interest" description="Disordered" evidence="2">
    <location>
        <begin position="415"/>
        <end position="434"/>
    </location>
</feature>
<gene>
    <name evidence="5" type="ORF">HNR42_000602</name>
</gene>
<dbReference type="PRINTS" id="PR00096">
    <property type="entry name" value="GATASE"/>
</dbReference>
<dbReference type="CDD" id="cd01743">
    <property type="entry name" value="GATase1_Anthranilate_Synthase"/>
    <property type="match status" value="1"/>
</dbReference>
<protein>
    <submittedName>
        <fullName evidence="5">Anthranilate synthase</fullName>
        <ecNumber evidence="5">4.1.3.27</ecNumber>
    </submittedName>
</protein>
<comment type="caution">
    <text evidence="5">The sequence shown here is derived from an EMBL/GenBank/DDBJ whole genome shotgun (WGS) entry which is preliminary data.</text>
</comment>
<accession>A0A841HYZ5</accession>
<dbReference type="AlphaFoldDB" id="A0A841HYZ5"/>
<dbReference type="EC" id="4.1.3.27" evidence="5"/>
<dbReference type="Proteomes" id="UP000569951">
    <property type="component" value="Unassembled WGS sequence"/>
</dbReference>
<organism evidence="5 6">
    <name type="scientific">Deinobacterium chartae</name>
    <dbReference type="NCBI Taxonomy" id="521158"/>
    <lineage>
        <taxon>Bacteria</taxon>
        <taxon>Thermotogati</taxon>
        <taxon>Deinococcota</taxon>
        <taxon>Deinococci</taxon>
        <taxon>Deinococcales</taxon>
        <taxon>Deinococcaceae</taxon>
        <taxon>Deinobacterium</taxon>
    </lineage>
</organism>
<dbReference type="SUPFAM" id="SSF56322">
    <property type="entry name" value="ADC synthase"/>
    <property type="match status" value="1"/>
</dbReference>
<dbReference type="PRINTS" id="PR00097">
    <property type="entry name" value="ANTSNTHASEII"/>
</dbReference>
<evidence type="ECO:0000256" key="2">
    <source>
        <dbReference type="SAM" id="MobiDB-lite"/>
    </source>
</evidence>
<evidence type="ECO:0000259" key="4">
    <source>
        <dbReference type="Pfam" id="PF00425"/>
    </source>
</evidence>
<feature type="domain" description="Chorismate-utilising enzyme C-terminal" evidence="4">
    <location>
        <begin position="149"/>
        <end position="404"/>
    </location>
</feature>
<evidence type="ECO:0000313" key="5">
    <source>
        <dbReference type="EMBL" id="MBB6097188.1"/>
    </source>
</evidence>
<dbReference type="PANTHER" id="PTHR11236">
    <property type="entry name" value="AMINOBENZOATE/ANTHRANILATE SYNTHASE"/>
    <property type="match status" value="1"/>
</dbReference>
<dbReference type="InterPro" id="IPR029062">
    <property type="entry name" value="Class_I_gatase-like"/>
</dbReference>
<sequence length="645" mass="68490">MMPQPRSVLLRARTLGLEGLALLESAGPVTSFSRYSLFSAAPSARQRQLPERPVGGALFPAWIGGLTYEAAAGLPGQEGHTHPPDPHDTGSEHGQFWAHYPSGLLWDRLEGSVQVLGEPHLDWQALLAAPEAPAPALEVGALTSDFPRAAFEAGARAVQGLIRAGETYQVNLSHRLRAPAAGDPLAAYLRLAGLNPSPFMAYFEGPGFTVVSGSPERLVLWDGERIAARPIAGTRRRGADASEDAALEAELRANVKERAEHLMLLDLARNDLGRAAAGGSVWVPEFETVERYSHVMHLVSEVEAAASADLTLPRLLAATFPGGTITGAPKRRVMAAIRDLEPVPRGWYTGSLGYLAGPRCDLNILIRTVSFVRQGAGLEARLSAGAGVVIDSDPAREYRETEHKAAALIASLRPGQEPRPAAAPAPPAAGPAWRPAAAEPAGVGCRVLLLDNFDSFTYNLAHDLRALGAEVTVRDQLTPLPELLALEATHVLVGPGPGDPQGSGVTLALTRHCLEAGVPLLGVCLGHQALGEALGARLARSPEPVHGKAAHLTHDGQELFEGIPQGAVFTRYHSLRLENAPAPLRVTARSEDGAIMALSVAGCPAWGVQFHPESVLSRHGRRLLGNWLRLGREVRGERGLAEHAR</sequence>